<dbReference type="EMBL" id="JACIEU010000031">
    <property type="protein sequence ID" value="MBB4151167.1"/>
    <property type="molecule type" value="Genomic_DNA"/>
</dbReference>
<gene>
    <name evidence="2" type="ORF">GGQ90_004979</name>
</gene>
<accession>A0A7W6PZA9</accession>
<sequence>MIEASTAFDPADARCWVARGRPEYHAEQLALAWADFPDLPNEAPAQDRMARIRERVAALRPLNDAIRKEGERERKRRNFAFVERRIAEGKADARDHFILQASVRHGYDWDDAVYYADGSIAAISGWEPRRCFHTSSGASADPLDSAYAQGFRDGDGCFDDPFDAARRAYAAAAAATQREPRTASVQPMSRPLPSSWPFPTDAPRPTRWSRRLLIIGATAAADAGLALPAMFQSRSGHQDMTMILAVPGQGFCLWDSVGNAETECAQNPLPVLLADVDPDDILVVADGDDLDWIDHHAALLPLCRTMERTRNSVIQQRGQFRAWIDRGLDTGEIMAGGHICWTKVAQGLSGRLGEFIARYGGPVRPRGHQIVVELTDGTSATGFMTPQGDLLKPEAIISNKAHLRKHMAAMLRRFASAIPRY</sequence>
<evidence type="ECO:0000313" key="3">
    <source>
        <dbReference type="Proteomes" id="UP000590524"/>
    </source>
</evidence>
<dbReference type="RefSeq" id="WP_021228369.1">
    <property type="nucleotide sequence ID" value="NZ_JACIEU010000031.1"/>
</dbReference>
<evidence type="ECO:0000256" key="1">
    <source>
        <dbReference type="SAM" id="MobiDB-lite"/>
    </source>
</evidence>
<reference evidence="2 3" key="1">
    <citation type="submission" date="2020-08" db="EMBL/GenBank/DDBJ databases">
        <title>Genomic Encyclopedia of Type Strains, Phase IV (KMG-IV): sequencing the most valuable type-strain genomes for metagenomic binning, comparative biology and taxonomic classification.</title>
        <authorList>
            <person name="Goeker M."/>
        </authorList>
    </citation>
    <scope>NUCLEOTIDE SEQUENCE [LARGE SCALE GENOMIC DNA]</scope>
    <source>
        <strain evidence="2 3">DSM 19371</strain>
    </source>
</reference>
<feature type="region of interest" description="Disordered" evidence="1">
    <location>
        <begin position="177"/>
        <end position="201"/>
    </location>
</feature>
<organism evidence="2 3">
    <name type="scientific">Sphingobium scionense</name>
    <dbReference type="NCBI Taxonomy" id="1404341"/>
    <lineage>
        <taxon>Bacteria</taxon>
        <taxon>Pseudomonadati</taxon>
        <taxon>Pseudomonadota</taxon>
        <taxon>Alphaproteobacteria</taxon>
        <taxon>Sphingomonadales</taxon>
        <taxon>Sphingomonadaceae</taxon>
        <taxon>Sphingobium</taxon>
    </lineage>
</organism>
<evidence type="ECO:0000313" key="2">
    <source>
        <dbReference type="EMBL" id="MBB4151167.1"/>
    </source>
</evidence>
<name>A0A7W6PZA9_9SPHN</name>
<dbReference type="Proteomes" id="UP000590524">
    <property type="component" value="Unassembled WGS sequence"/>
</dbReference>
<comment type="caution">
    <text evidence="2">The sequence shown here is derived from an EMBL/GenBank/DDBJ whole genome shotgun (WGS) entry which is preliminary data.</text>
</comment>
<keyword evidence="3" id="KW-1185">Reference proteome</keyword>
<dbReference type="AlphaFoldDB" id="A0A7W6PZA9"/>
<protein>
    <submittedName>
        <fullName evidence="2">Uncharacterized protein</fullName>
    </submittedName>
</protein>
<proteinExistence type="predicted"/>